<dbReference type="Proteomes" id="UP000230842">
    <property type="component" value="Unassembled WGS sequence"/>
</dbReference>
<dbReference type="PANTHER" id="PTHR43811:SF19">
    <property type="entry name" value="39 KDA FK506-BINDING NUCLEAR PROTEIN"/>
    <property type="match status" value="1"/>
</dbReference>
<dbReference type="Gene3D" id="3.10.50.40">
    <property type="match status" value="2"/>
</dbReference>
<evidence type="ECO:0000256" key="6">
    <source>
        <dbReference type="RuleBase" id="RU003915"/>
    </source>
</evidence>
<dbReference type="InterPro" id="IPR046357">
    <property type="entry name" value="PPIase_dom_sf"/>
</dbReference>
<evidence type="ECO:0000256" key="1">
    <source>
        <dbReference type="ARBA" id="ARBA00000971"/>
    </source>
</evidence>
<comment type="catalytic activity">
    <reaction evidence="1 5 6">
        <text>[protein]-peptidylproline (omega=180) = [protein]-peptidylproline (omega=0)</text>
        <dbReference type="Rhea" id="RHEA:16237"/>
        <dbReference type="Rhea" id="RHEA-COMP:10747"/>
        <dbReference type="Rhea" id="RHEA-COMP:10748"/>
        <dbReference type="ChEBI" id="CHEBI:83833"/>
        <dbReference type="ChEBI" id="CHEBI:83834"/>
        <dbReference type="EC" id="5.2.1.8"/>
    </reaction>
</comment>
<dbReference type="InterPro" id="IPR001179">
    <property type="entry name" value="PPIase_FKBP_dom"/>
</dbReference>
<evidence type="ECO:0000313" key="9">
    <source>
        <dbReference type="EMBL" id="PJJ53491.1"/>
    </source>
</evidence>
<accession>A0A2M9B6B3</accession>
<evidence type="ECO:0000313" key="10">
    <source>
        <dbReference type="Proteomes" id="UP000230842"/>
    </source>
</evidence>
<dbReference type="GO" id="GO:0003755">
    <property type="term" value="F:peptidyl-prolyl cis-trans isomerase activity"/>
    <property type="evidence" value="ECO:0007669"/>
    <property type="project" value="UniProtKB-UniRule"/>
</dbReference>
<evidence type="ECO:0000256" key="7">
    <source>
        <dbReference type="SAM" id="SignalP"/>
    </source>
</evidence>
<evidence type="ECO:0000256" key="3">
    <source>
        <dbReference type="ARBA" id="ARBA00023110"/>
    </source>
</evidence>
<dbReference type="PROSITE" id="PS50059">
    <property type="entry name" value="FKBP_PPIASE"/>
    <property type="match status" value="1"/>
</dbReference>
<evidence type="ECO:0000256" key="2">
    <source>
        <dbReference type="ARBA" id="ARBA00006577"/>
    </source>
</evidence>
<dbReference type="PANTHER" id="PTHR43811">
    <property type="entry name" value="FKBP-TYPE PEPTIDYL-PROLYL CIS-TRANS ISOMERASE FKPA"/>
    <property type="match status" value="1"/>
</dbReference>
<organism evidence="9 10">
    <name type="scientific">Mumia flava</name>
    <dbReference type="NCBI Taxonomy" id="1348852"/>
    <lineage>
        <taxon>Bacteria</taxon>
        <taxon>Bacillati</taxon>
        <taxon>Actinomycetota</taxon>
        <taxon>Actinomycetes</taxon>
        <taxon>Propionibacteriales</taxon>
        <taxon>Nocardioidaceae</taxon>
        <taxon>Mumia</taxon>
    </lineage>
</organism>
<dbReference type="Pfam" id="PF00254">
    <property type="entry name" value="FKBP_C"/>
    <property type="match status" value="1"/>
</dbReference>
<keyword evidence="3 5" id="KW-0697">Rotamase</keyword>
<comment type="similarity">
    <text evidence="2 6">Belongs to the FKBP-type PPIase family.</text>
</comment>
<protein>
    <recommendedName>
        <fullName evidence="6">Peptidyl-prolyl cis-trans isomerase</fullName>
        <ecNumber evidence="6">5.2.1.8</ecNumber>
    </recommendedName>
</protein>
<feature type="chain" id="PRO_5038729944" description="Peptidyl-prolyl cis-trans isomerase" evidence="7">
    <location>
        <begin position="20"/>
        <end position="309"/>
    </location>
</feature>
<name>A0A2M9B6B3_9ACTN</name>
<comment type="caution">
    <text evidence="9">The sequence shown here is derived from an EMBL/GenBank/DDBJ whole genome shotgun (WGS) entry which is preliminary data.</text>
</comment>
<dbReference type="PROSITE" id="PS51257">
    <property type="entry name" value="PROKAR_LIPOPROTEIN"/>
    <property type="match status" value="1"/>
</dbReference>
<dbReference type="EMBL" id="PGEZ01000002">
    <property type="protein sequence ID" value="PJJ53491.1"/>
    <property type="molecule type" value="Genomic_DNA"/>
</dbReference>
<keyword evidence="4 5" id="KW-0413">Isomerase</keyword>
<dbReference type="SUPFAM" id="SSF54534">
    <property type="entry name" value="FKBP-like"/>
    <property type="match status" value="2"/>
</dbReference>
<feature type="signal peptide" evidence="7">
    <location>
        <begin position="1"/>
        <end position="19"/>
    </location>
</feature>
<dbReference type="AlphaFoldDB" id="A0A2M9B6B3"/>
<proteinExistence type="inferred from homology"/>
<dbReference type="EC" id="5.2.1.8" evidence="6"/>
<keyword evidence="10" id="KW-1185">Reference proteome</keyword>
<evidence type="ECO:0000256" key="4">
    <source>
        <dbReference type="ARBA" id="ARBA00023235"/>
    </source>
</evidence>
<gene>
    <name evidence="9" type="ORF">CLV56_2980</name>
</gene>
<reference evidence="9 10" key="1">
    <citation type="submission" date="2017-11" db="EMBL/GenBank/DDBJ databases">
        <title>Genomic Encyclopedia of Archaeal and Bacterial Type Strains, Phase II (KMG-II): From Individual Species to Whole Genera.</title>
        <authorList>
            <person name="Goeker M."/>
        </authorList>
    </citation>
    <scope>NUCLEOTIDE SEQUENCE [LARGE SCALE GENOMIC DNA]</scope>
    <source>
        <strain evidence="9 10">DSM 27763</strain>
    </source>
</reference>
<keyword evidence="7" id="KW-0732">Signal</keyword>
<sequence>MRRLLALLLVPLLFLAACGGEDSNDDSASGGSFDDVTVSGDVGKKPTIEGAEGVTVDEITTKVLVEGDGEEVADGDTVDIRYVLIQAKDDTEMGSTFGQESGTTTTLDSETDPVLAANLVGQKIGTRVLIGLRTSDIAGQEAGEAADDTLLVVADLVSAWEPPKVTGTIADVKVSDGPLKKKPTITLSEKPLVVKDTQSKVLVKGKGAKVKDGDTVTVRYLGVNGRDGKEFDTSWGGEDGDTTDFPITSGQMIPGFVEGLVGQTIGSRVLISMPYTDGYGTGGSAGAGIQAGDSLVFVVDLVKPAKGNG</sequence>
<evidence type="ECO:0000256" key="5">
    <source>
        <dbReference type="PROSITE-ProRule" id="PRU00277"/>
    </source>
</evidence>
<feature type="domain" description="PPIase FKBP-type" evidence="8">
    <location>
        <begin position="213"/>
        <end position="305"/>
    </location>
</feature>
<evidence type="ECO:0000259" key="8">
    <source>
        <dbReference type="PROSITE" id="PS50059"/>
    </source>
</evidence>